<dbReference type="PROSITE" id="PS00198">
    <property type="entry name" value="4FE4S_FER_1"/>
    <property type="match status" value="1"/>
</dbReference>
<dbReference type="InterPro" id="IPR017900">
    <property type="entry name" value="4Fe4S_Fe_S_CS"/>
</dbReference>
<dbReference type="Pfam" id="PF02906">
    <property type="entry name" value="Fe_hyd_lg_C"/>
    <property type="match status" value="1"/>
</dbReference>
<dbReference type="EMBL" id="AECQ01000025">
    <property type="protein sequence ID" value="EFW24299.1"/>
    <property type="molecule type" value="Genomic_DNA"/>
</dbReference>
<dbReference type="AlphaFoldDB" id="E7MNG1"/>
<accession>E7MNG1</accession>
<dbReference type="SUPFAM" id="SSF54862">
    <property type="entry name" value="4Fe-4S ferredoxins"/>
    <property type="match status" value="1"/>
</dbReference>
<name>E7MNG1_9FIRM</name>
<dbReference type="GO" id="GO:0005506">
    <property type="term" value="F:iron ion binding"/>
    <property type="evidence" value="ECO:0007669"/>
    <property type="project" value="InterPro"/>
</dbReference>
<sequence length="487" mass="53893">MVNRGEKFMSKYQFLDKRVPIADDNISIVQDLSKCKNCTLCRRACAIDAGVFDYYDLTTNGDVPICINCGQCVVSCPFDSLNERSELDGVKAAIQDPEKVVVFQTAPAVRVGLGEEFGMPAGTFVQGKMITALRKLGGDYVLDTNFGADMTIMEEASELIERVINGNGQLPQYTSCCPAWVKFAETFYPELIPHLSTAKSPIAMQAATEKTYFAKKNNIDPKQIVSVCVTPCTAKKAEIRRPEMNSSAEYWNEEEMRDSDYCITVRELARWIREAELDFANLEDGKFDPLMGEASGGGIIFANTGGVMESAMRSAYKFVTKDEVPANLIRFDAIRGFENSREADVQIGDKVLHVAAIHGTGNFRKFYEHMKETGTHYDFIEVMACPGGCIGGGGMPRHKLPQVKAAKESRIASLYERDKLKPIKISQDNPEIQLLYNEFYGAPLSEKAHHMLHTEGFINRSADLGPNGACTPETCPTSVANLKKAQQ</sequence>
<dbReference type="SMART" id="SM00902">
    <property type="entry name" value="Fe_hyd_SSU"/>
    <property type="match status" value="1"/>
</dbReference>
<comment type="caution">
    <text evidence="5">The sequence shown here is derived from an EMBL/GenBank/DDBJ whole genome shotgun (WGS) entry which is preliminary data.</text>
</comment>
<dbReference type="InterPro" id="IPR003149">
    <property type="entry name" value="Fe_hydrogenase_ssu"/>
</dbReference>
<dbReference type="Gene3D" id="3.40.950.10">
    <property type="entry name" value="Fe-only Hydrogenase (Larger Subunit), Chain L, domain 3"/>
    <property type="match status" value="1"/>
</dbReference>
<reference evidence="5 6" key="1">
    <citation type="submission" date="2010-08" db="EMBL/GenBank/DDBJ databases">
        <authorList>
            <person name="Weinstock G."/>
            <person name="Sodergren E."/>
            <person name="Clifton S."/>
            <person name="Fulton L."/>
            <person name="Fulton B."/>
            <person name="Courtney L."/>
            <person name="Fronick C."/>
            <person name="Harrison M."/>
            <person name="Strong C."/>
            <person name="Farmer C."/>
            <person name="Delahaunty K."/>
            <person name="Markovic C."/>
            <person name="Hall O."/>
            <person name="Minx P."/>
            <person name="Tomlinson C."/>
            <person name="Mitreva M."/>
            <person name="Hou S."/>
            <person name="Chen J."/>
            <person name="Wollam A."/>
            <person name="Pepin K.H."/>
            <person name="Johnson M."/>
            <person name="Bhonagiri V."/>
            <person name="Zhang X."/>
            <person name="Suruliraj S."/>
            <person name="Warren W."/>
            <person name="Chinwalla A."/>
            <person name="Mardis E.R."/>
            <person name="Wilson R.K."/>
        </authorList>
    </citation>
    <scope>NUCLEOTIDE SEQUENCE [LARGE SCALE GENOMIC DNA]</scope>
    <source>
        <strain evidence="5 6">F0204</strain>
    </source>
</reference>
<feature type="domain" description="4Fe-4S ferredoxin-type" evidence="4">
    <location>
        <begin position="55"/>
        <end position="86"/>
    </location>
</feature>
<dbReference type="eggNOG" id="COG1146">
    <property type="taxonomic scope" value="Bacteria"/>
</dbReference>
<dbReference type="InterPro" id="IPR017896">
    <property type="entry name" value="4Fe4S_Fe-S-bd"/>
</dbReference>
<dbReference type="InterPro" id="IPR036991">
    <property type="entry name" value="Fe_hydrogenase_ssu_sf"/>
</dbReference>
<dbReference type="GO" id="GO:0051536">
    <property type="term" value="F:iron-sulfur cluster binding"/>
    <property type="evidence" value="ECO:0007669"/>
    <property type="project" value="UniProtKB-KW"/>
</dbReference>
<evidence type="ECO:0000256" key="3">
    <source>
        <dbReference type="ARBA" id="ARBA00023014"/>
    </source>
</evidence>
<keyword evidence="3" id="KW-0411">Iron-sulfur</keyword>
<dbReference type="InterPro" id="IPR013352">
    <property type="entry name" value="Fe_hydrogenase_subset"/>
</dbReference>
<keyword evidence="2" id="KW-0408">Iron</keyword>
<evidence type="ECO:0000256" key="1">
    <source>
        <dbReference type="ARBA" id="ARBA00022723"/>
    </source>
</evidence>
<protein>
    <submittedName>
        <fullName evidence="5">Hydrogenase, Fe-only</fullName>
        <ecNumber evidence="5">1.12.-.-</ecNumber>
    </submittedName>
</protein>
<dbReference type="InterPro" id="IPR050340">
    <property type="entry name" value="Cytosolic_Fe-S_CAF"/>
</dbReference>
<dbReference type="EC" id="1.12.-.-" evidence="5"/>
<dbReference type="Gene3D" id="3.40.50.1780">
    <property type="match status" value="1"/>
</dbReference>
<dbReference type="GO" id="GO:0008901">
    <property type="term" value="F:ferredoxin hydrogenase activity"/>
    <property type="evidence" value="ECO:0007669"/>
    <property type="project" value="InterPro"/>
</dbReference>
<dbReference type="HOGENOM" id="CLU_018240_2_0_9"/>
<dbReference type="Pfam" id="PF02256">
    <property type="entry name" value="Fe_hyd_SSU"/>
    <property type="match status" value="1"/>
</dbReference>
<dbReference type="Pfam" id="PF13237">
    <property type="entry name" value="Fer4_10"/>
    <property type="match status" value="1"/>
</dbReference>
<dbReference type="STRING" id="706433.HMPREF9430_01081"/>
<dbReference type="InterPro" id="IPR009016">
    <property type="entry name" value="Fe_hydrogenase"/>
</dbReference>
<dbReference type="Gene3D" id="3.30.70.20">
    <property type="match status" value="1"/>
</dbReference>
<evidence type="ECO:0000313" key="5">
    <source>
        <dbReference type="EMBL" id="EFW24299.1"/>
    </source>
</evidence>
<keyword evidence="6" id="KW-1185">Reference proteome</keyword>
<dbReference type="PANTHER" id="PTHR11615">
    <property type="entry name" value="NITRATE, FORMATE, IRON DEHYDROGENASE"/>
    <property type="match status" value="1"/>
</dbReference>
<dbReference type="InterPro" id="IPR004108">
    <property type="entry name" value="Fe_hydrogenase_lsu_C"/>
</dbReference>
<evidence type="ECO:0000256" key="2">
    <source>
        <dbReference type="ARBA" id="ARBA00023004"/>
    </source>
</evidence>
<keyword evidence="1" id="KW-0479">Metal-binding</keyword>
<evidence type="ECO:0000313" key="6">
    <source>
        <dbReference type="Proteomes" id="UP000004097"/>
    </source>
</evidence>
<dbReference type="Gene3D" id="4.10.260.20">
    <property type="entry name" value="Iron hydrogenase, small subunit"/>
    <property type="match status" value="1"/>
</dbReference>
<keyword evidence="5" id="KW-0560">Oxidoreductase</keyword>
<dbReference type="Proteomes" id="UP000004097">
    <property type="component" value="Unassembled WGS sequence"/>
</dbReference>
<dbReference type="NCBIfam" id="TIGR02512">
    <property type="entry name" value="FeFe_hydrog_A"/>
    <property type="match status" value="1"/>
</dbReference>
<evidence type="ECO:0000259" key="4">
    <source>
        <dbReference type="PROSITE" id="PS51379"/>
    </source>
</evidence>
<organism evidence="5 6">
    <name type="scientific">Solobacterium moorei F0204</name>
    <dbReference type="NCBI Taxonomy" id="706433"/>
    <lineage>
        <taxon>Bacteria</taxon>
        <taxon>Bacillati</taxon>
        <taxon>Bacillota</taxon>
        <taxon>Erysipelotrichia</taxon>
        <taxon>Erysipelotrichales</taxon>
        <taxon>Erysipelotrichaceae</taxon>
        <taxon>Solobacterium</taxon>
    </lineage>
</organism>
<dbReference type="eggNOG" id="COG4624">
    <property type="taxonomic scope" value="Bacteria"/>
</dbReference>
<gene>
    <name evidence="5" type="ORF">HMPREF9430_01081</name>
</gene>
<dbReference type="SUPFAM" id="SSF53920">
    <property type="entry name" value="Fe-only hydrogenase"/>
    <property type="match status" value="1"/>
</dbReference>
<dbReference type="PROSITE" id="PS51379">
    <property type="entry name" value="4FE4S_FER_2"/>
    <property type="match status" value="1"/>
</dbReference>
<proteinExistence type="predicted"/>